<evidence type="ECO:0000313" key="1">
    <source>
        <dbReference type="EMBL" id="GGM09247.1"/>
    </source>
</evidence>
<dbReference type="EMBL" id="BMNA01000006">
    <property type="protein sequence ID" value="GGM09247.1"/>
    <property type="molecule type" value="Genomic_DNA"/>
</dbReference>
<evidence type="ECO:0000313" key="2">
    <source>
        <dbReference type="Proteomes" id="UP000655208"/>
    </source>
</evidence>
<reference evidence="1" key="1">
    <citation type="journal article" date="2014" name="Int. J. Syst. Evol. Microbiol.">
        <title>Complete genome sequence of Corynebacterium casei LMG S-19264T (=DSM 44701T), isolated from a smear-ripened cheese.</title>
        <authorList>
            <consortium name="US DOE Joint Genome Institute (JGI-PGF)"/>
            <person name="Walter F."/>
            <person name="Albersmeier A."/>
            <person name="Kalinowski J."/>
            <person name="Ruckert C."/>
        </authorList>
    </citation>
    <scope>NUCLEOTIDE SEQUENCE</scope>
    <source>
        <strain evidence="1">CGMCC 4.7308</strain>
    </source>
</reference>
<dbReference type="AlphaFoldDB" id="A0A917T3S7"/>
<dbReference type="Proteomes" id="UP000655208">
    <property type="component" value="Unassembled WGS sequence"/>
</dbReference>
<proteinExistence type="predicted"/>
<protein>
    <submittedName>
        <fullName evidence="1">Uncharacterized protein</fullName>
    </submittedName>
</protein>
<name>A0A917T3S7_9ACTN</name>
<comment type="caution">
    <text evidence="1">The sequence shown here is derived from an EMBL/GenBank/DDBJ whole genome shotgun (WGS) entry which is preliminary data.</text>
</comment>
<sequence length="137" mass="15002">MSKPGVDDGGDYGTWPLPIQPLFQHMLLASVSSDHNLVEVLGLAAARKIAFDLAKEPNMVLSAADIRGLHAQICVGEWFAGSYKTFPNAIEGSEHTTSLPIDTSHHMSQLVDWMALIPDLITSMLQQKLGRAFKTWS</sequence>
<accession>A0A917T3S7</accession>
<dbReference type="InterPro" id="IPR036597">
    <property type="entry name" value="Fido-like_dom_sf"/>
</dbReference>
<dbReference type="SUPFAM" id="SSF140931">
    <property type="entry name" value="Fic-like"/>
    <property type="match status" value="1"/>
</dbReference>
<organism evidence="1 2">
    <name type="scientific">Nakamurella endophytica</name>
    <dbReference type="NCBI Taxonomy" id="1748367"/>
    <lineage>
        <taxon>Bacteria</taxon>
        <taxon>Bacillati</taxon>
        <taxon>Actinomycetota</taxon>
        <taxon>Actinomycetes</taxon>
        <taxon>Nakamurellales</taxon>
        <taxon>Nakamurellaceae</taxon>
        <taxon>Nakamurella</taxon>
    </lineage>
</organism>
<reference evidence="1" key="2">
    <citation type="submission" date="2020-09" db="EMBL/GenBank/DDBJ databases">
        <authorList>
            <person name="Sun Q."/>
            <person name="Zhou Y."/>
        </authorList>
    </citation>
    <scope>NUCLEOTIDE SEQUENCE</scope>
    <source>
        <strain evidence="1">CGMCC 4.7308</strain>
    </source>
</reference>
<dbReference type="RefSeq" id="WP_188943178.1">
    <property type="nucleotide sequence ID" value="NZ_BMNA01000006.1"/>
</dbReference>
<gene>
    <name evidence="1" type="ORF">GCM10011594_31450</name>
</gene>
<keyword evidence="2" id="KW-1185">Reference proteome</keyword>
<dbReference type="Gene3D" id="1.10.3290.10">
    <property type="entry name" value="Fido-like domain"/>
    <property type="match status" value="1"/>
</dbReference>